<keyword evidence="9" id="KW-0472">Membrane</keyword>
<dbReference type="GO" id="GO:0003828">
    <property type="term" value="F:alpha-N-acetylneuraminate alpha-2,8-sialyltransferase activity"/>
    <property type="evidence" value="ECO:0000318"/>
    <property type="project" value="GO_Central"/>
</dbReference>
<dbReference type="GO" id="GO:0006491">
    <property type="term" value="P:N-glycan processing"/>
    <property type="evidence" value="ECO:0000318"/>
    <property type="project" value="GO_Central"/>
</dbReference>
<dbReference type="AlphaFoldDB" id="A0A7M7NUK1"/>
<keyword evidence="8" id="KW-0333">Golgi apparatus</keyword>
<dbReference type="InterPro" id="IPR038578">
    <property type="entry name" value="GT29-like_sf"/>
</dbReference>
<keyword evidence="5" id="KW-0812">Transmembrane</keyword>
<name>A0A7M7NUK1_STRPU</name>
<dbReference type="OrthoDB" id="10264956at2759"/>
<reference evidence="11" key="2">
    <citation type="submission" date="2021-01" db="UniProtKB">
        <authorList>
            <consortium name="EnsemblMetazoa"/>
        </authorList>
    </citation>
    <scope>IDENTIFICATION</scope>
</reference>
<comment type="subcellular location">
    <subcellularLocation>
        <location evidence="1">Golgi apparatus membrane</location>
        <topology evidence="1">Single-pass type II membrane protein</topology>
    </subcellularLocation>
</comment>
<evidence type="ECO:0000313" key="11">
    <source>
        <dbReference type="EnsemblMetazoa" id="XP_030839568"/>
    </source>
</evidence>
<dbReference type="GO" id="GO:0009311">
    <property type="term" value="P:oligosaccharide metabolic process"/>
    <property type="evidence" value="ECO:0000318"/>
    <property type="project" value="GO_Central"/>
</dbReference>
<keyword evidence="7" id="KW-1133">Transmembrane helix</keyword>
<accession>A0A7M7NUK1</accession>
<evidence type="ECO:0000256" key="6">
    <source>
        <dbReference type="ARBA" id="ARBA00022968"/>
    </source>
</evidence>
<evidence type="ECO:0000256" key="9">
    <source>
        <dbReference type="ARBA" id="ARBA00023136"/>
    </source>
</evidence>
<evidence type="ECO:0000256" key="10">
    <source>
        <dbReference type="ARBA" id="ARBA00023180"/>
    </source>
</evidence>
<dbReference type="Proteomes" id="UP000007110">
    <property type="component" value="Unassembled WGS sequence"/>
</dbReference>
<sequence>MIRQSLEFSIGTCDESVIELLHFKLNAGVRKKVSAVVELRDAIQVFHRNVNSKNFKYINASNRHQTTYDTMSETIKWQPRRCALVGNSGILSQSKCGSSIDAHDFVLRMNLAPSGGIYADDVGSKVSITTMNWEQLLLAVSCARNRTDDIMKDCTELDERMNQAGDGVIWYTKGGYIDRLGIVAGEFFRNHHGNRRHFGPQWAYSPIVMQGICKKLWKNKNPSTGLIAFSVASLFCDEISLFGFYPFEKDPLNRTISYHYYEPRSSNVFFYNKHRMPIEFRLFEAFGKRGAPGNRLIIRPCV</sequence>
<dbReference type="GO" id="GO:0000139">
    <property type="term" value="C:Golgi membrane"/>
    <property type="evidence" value="ECO:0007669"/>
    <property type="project" value="UniProtKB-SubCell"/>
</dbReference>
<keyword evidence="3" id="KW-0328">Glycosyltransferase</keyword>
<evidence type="ECO:0000256" key="4">
    <source>
        <dbReference type="ARBA" id="ARBA00022679"/>
    </source>
</evidence>
<evidence type="ECO:0000313" key="12">
    <source>
        <dbReference type="Proteomes" id="UP000007110"/>
    </source>
</evidence>
<comment type="similarity">
    <text evidence="2">Belongs to the glycosyltransferase 29 family.</text>
</comment>
<keyword evidence="4" id="KW-0808">Transferase</keyword>
<evidence type="ECO:0000256" key="1">
    <source>
        <dbReference type="ARBA" id="ARBA00004323"/>
    </source>
</evidence>
<evidence type="ECO:0000256" key="2">
    <source>
        <dbReference type="ARBA" id="ARBA00006003"/>
    </source>
</evidence>
<dbReference type="InParanoid" id="A0A7M7NUK1"/>
<keyword evidence="10" id="KW-0325">Glycoprotein</keyword>
<dbReference type="PANTHER" id="PTHR11987">
    <property type="entry name" value="ALPHA-2,8-SIALYLTRANSFERASE"/>
    <property type="match status" value="1"/>
</dbReference>
<evidence type="ECO:0000256" key="3">
    <source>
        <dbReference type="ARBA" id="ARBA00022676"/>
    </source>
</evidence>
<dbReference type="GeneID" id="105442244"/>
<dbReference type="PANTHER" id="PTHR11987:SF52">
    <property type="entry name" value="CMP-N-ACETYLNEURAMINATE-POLY-ALPHA-2, 8-SIALYLTRANSFERASE-LIKE ISOFORM X1"/>
    <property type="match status" value="1"/>
</dbReference>
<dbReference type="Gene3D" id="3.90.1480.20">
    <property type="entry name" value="Glycosyl transferase family 29"/>
    <property type="match status" value="1"/>
</dbReference>
<keyword evidence="6" id="KW-0735">Signal-anchor</keyword>
<keyword evidence="12" id="KW-1185">Reference proteome</keyword>
<dbReference type="EnsemblMetazoa" id="XM_030983708">
    <property type="protein sequence ID" value="XP_030839568"/>
    <property type="gene ID" value="LOC105442244"/>
</dbReference>
<dbReference type="KEGG" id="spu:105442244"/>
<protein>
    <submittedName>
        <fullName evidence="11">Uncharacterized protein</fullName>
    </submittedName>
</protein>
<dbReference type="Pfam" id="PF00777">
    <property type="entry name" value="Glyco_transf_29"/>
    <property type="match status" value="2"/>
</dbReference>
<evidence type="ECO:0000256" key="5">
    <source>
        <dbReference type="ARBA" id="ARBA00022692"/>
    </source>
</evidence>
<proteinExistence type="inferred from homology"/>
<dbReference type="RefSeq" id="XP_030839568.1">
    <property type="nucleotide sequence ID" value="XM_030983708.1"/>
</dbReference>
<dbReference type="OMA" id="LDERMNQ"/>
<evidence type="ECO:0000256" key="7">
    <source>
        <dbReference type="ARBA" id="ARBA00022989"/>
    </source>
</evidence>
<evidence type="ECO:0000256" key="8">
    <source>
        <dbReference type="ARBA" id="ARBA00023034"/>
    </source>
</evidence>
<dbReference type="InterPro" id="IPR050943">
    <property type="entry name" value="Glycosyltr_29_Sialyltrsf"/>
</dbReference>
<reference evidence="12" key="1">
    <citation type="submission" date="2015-02" db="EMBL/GenBank/DDBJ databases">
        <title>Genome sequencing for Strongylocentrotus purpuratus.</title>
        <authorList>
            <person name="Murali S."/>
            <person name="Liu Y."/>
            <person name="Vee V."/>
            <person name="English A."/>
            <person name="Wang M."/>
            <person name="Skinner E."/>
            <person name="Han Y."/>
            <person name="Muzny D.M."/>
            <person name="Worley K.C."/>
            <person name="Gibbs R.A."/>
        </authorList>
    </citation>
    <scope>NUCLEOTIDE SEQUENCE</scope>
</reference>
<dbReference type="InterPro" id="IPR001675">
    <property type="entry name" value="Glyco_trans_29"/>
</dbReference>
<organism evidence="11 12">
    <name type="scientific">Strongylocentrotus purpuratus</name>
    <name type="common">Purple sea urchin</name>
    <dbReference type="NCBI Taxonomy" id="7668"/>
    <lineage>
        <taxon>Eukaryota</taxon>
        <taxon>Metazoa</taxon>
        <taxon>Echinodermata</taxon>
        <taxon>Eleutherozoa</taxon>
        <taxon>Echinozoa</taxon>
        <taxon>Echinoidea</taxon>
        <taxon>Euechinoidea</taxon>
        <taxon>Echinacea</taxon>
        <taxon>Camarodonta</taxon>
        <taxon>Echinidea</taxon>
        <taxon>Strongylocentrotidae</taxon>
        <taxon>Strongylocentrotus</taxon>
    </lineage>
</organism>